<gene>
    <name evidence="2" type="ORF">F0344_27205</name>
</gene>
<dbReference type="AlphaFoldDB" id="A0A7G7BR25"/>
<evidence type="ECO:0000313" key="2">
    <source>
        <dbReference type="EMBL" id="QNE77790.1"/>
    </source>
</evidence>
<dbReference type="PROSITE" id="PS51257">
    <property type="entry name" value="PROKAR_LIPOPROTEIN"/>
    <property type="match status" value="1"/>
</dbReference>
<organism evidence="2 3">
    <name type="scientific">Streptomyces finlayi</name>
    <dbReference type="NCBI Taxonomy" id="67296"/>
    <lineage>
        <taxon>Bacteria</taxon>
        <taxon>Bacillati</taxon>
        <taxon>Actinomycetota</taxon>
        <taxon>Actinomycetes</taxon>
        <taxon>Kitasatosporales</taxon>
        <taxon>Streptomycetaceae</taxon>
        <taxon>Streptomyces</taxon>
    </lineage>
</organism>
<name>A0A7G7BR25_9ACTN</name>
<evidence type="ECO:0000256" key="1">
    <source>
        <dbReference type="SAM" id="MobiDB-lite"/>
    </source>
</evidence>
<accession>A0A7G7BR25</accession>
<proteinExistence type="predicted"/>
<feature type="region of interest" description="Disordered" evidence="1">
    <location>
        <begin position="218"/>
        <end position="330"/>
    </location>
</feature>
<dbReference type="EMBL" id="CP045702">
    <property type="protein sequence ID" value="QNE77790.1"/>
    <property type="molecule type" value="Genomic_DNA"/>
</dbReference>
<evidence type="ECO:0008006" key="4">
    <source>
        <dbReference type="Google" id="ProtNLM"/>
    </source>
</evidence>
<feature type="compositionally biased region" description="Basic residues" evidence="1">
    <location>
        <begin position="293"/>
        <end position="306"/>
    </location>
</feature>
<keyword evidence="3" id="KW-1185">Reference proteome</keyword>
<dbReference type="RefSeq" id="WP_185301252.1">
    <property type="nucleotide sequence ID" value="NZ_CP045702.1"/>
</dbReference>
<protein>
    <recommendedName>
        <fullName evidence="4">ISKra4 family transposase</fullName>
    </recommendedName>
</protein>
<reference evidence="3" key="1">
    <citation type="submission" date="2019-10" db="EMBL/GenBank/DDBJ databases">
        <title>Antimicrobial potential of Antarctic Bacteria.</title>
        <authorList>
            <person name="Benaud N."/>
            <person name="Edwards R.J."/>
            <person name="Ferrari B.C."/>
        </authorList>
    </citation>
    <scope>NUCLEOTIDE SEQUENCE [LARGE SCALE GENOMIC DNA]</scope>
    <source>
        <strain evidence="3">NBSH44</strain>
    </source>
</reference>
<dbReference type="Proteomes" id="UP000515307">
    <property type="component" value="Chromosome"/>
</dbReference>
<sequence>MRRPSLEAQPFAATYTRLDEMVGHLSGPVMMSCTAEALEDYVTTEGRELLRRMMQDQLDSRAATEVRLPRVTGSDQVVRCWAEPGHRRLMVSALGRVETTRIAYRALKAGNLHPADAVLSLPAQAYTRPLQRHAVHEAASGSLRQAALNLERTTGQRIGTRQLMEICEGAAADIPDFYQAQLDAPGAGQGPDVGDLLVLTCDATGVNMIEKDLREPVRAAAAARSGPQPPSAQLSSRTRTGKRRMATVTAVYDAVPAGRRAARHRRPAPQPRARPPGHRPRGPRLPGALHHPDGHRHVRPGHRPRPRTPAPLGRPGRRSEPPTRLPAKRSRHTRVKIDIVVDFIHVLEYLWKAAEDLHPAGPARAACVDALARTVLQGHSARVVADLRAQARTRRHDGPAQLPGLDRAIAYIEAKEPFLAYRIALTMGWPIASGVIEGCCRYLIKDRLDITGARWSLTGAEAVLLLRAVIDNGDFDAYWHFHAQRAHQRDHTSHYQHEYATAA</sequence>
<evidence type="ECO:0000313" key="3">
    <source>
        <dbReference type="Proteomes" id="UP000515307"/>
    </source>
</evidence>
<dbReference type="KEGG" id="sfiy:F0344_27205"/>